<dbReference type="FunFam" id="3.90.580.10:FF:000001">
    <property type="entry name" value="DNA primase"/>
    <property type="match status" value="1"/>
</dbReference>
<feature type="compositionally biased region" description="Basic and acidic residues" evidence="15">
    <location>
        <begin position="429"/>
        <end position="438"/>
    </location>
</feature>
<dbReference type="InterPro" id="IPR019475">
    <property type="entry name" value="DNA_primase_DnaB-bd"/>
</dbReference>
<dbReference type="Gene3D" id="3.90.980.10">
    <property type="entry name" value="DNA primase, catalytic core, N-terminal domain"/>
    <property type="match status" value="1"/>
</dbReference>
<evidence type="ECO:0000313" key="17">
    <source>
        <dbReference type="EMBL" id="RKD73022.1"/>
    </source>
</evidence>
<evidence type="ECO:0000256" key="12">
    <source>
        <dbReference type="HAMAP-Rule" id="MF_00974"/>
    </source>
</evidence>
<dbReference type="GO" id="GO:0008270">
    <property type="term" value="F:zinc ion binding"/>
    <property type="evidence" value="ECO:0007669"/>
    <property type="project" value="UniProtKB-UniRule"/>
</dbReference>
<protein>
    <recommendedName>
        <fullName evidence="12 13">DNA primase</fullName>
        <ecNumber evidence="12">2.7.7.101</ecNumber>
    </recommendedName>
</protein>
<dbReference type="Proteomes" id="UP000285120">
    <property type="component" value="Unassembled WGS sequence"/>
</dbReference>
<dbReference type="GO" id="GO:0003677">
    <property type="term" value="F:DNA binding"/>
    <property type="evidence" value="ECO:0007669"/>
    <property type="project" value="UniProtKB-KW"/>
</dbReference>
<feature type="zinc finger region" description="CHC2-type" evidence="12 14">
    <location>
        <begin position="40"/>
        <end position="64"/>
    </location>
</feature>
<dbReference type="GO" id="GO:1990077">
    <property type="term" value="C:primosome complex"/>
    <property type="evidence" value="ECO:0007669"/>
    <property type="project" value="UniProtKB-KW"/>
</dbReference>
<dbReference type="InterPro" id="IPR034151">
    <property type="entry name" value="TOPRIM_DnaG_bac"/>
</dbReference>
<dbReference type="InterPro" id="IPR036185">
    <property type="entry name" value="DNA_heli_DnaB-like_N_sf"/>
</dbReference>
<dbReference type="InterPro" id="IPR037068">
    <property type="entry name" value="DNA_primase_core_N_sf"/>
</dbReference>
<gene>
    <name evidence="12" type="primary">dnaG</name>
    <name evidence="17" type="ORF">ATL39_2224</name>
</gene>
<keyword evidence="7 12" id="KW-0863">Zinc-finger</keyword>
<comment type="subunit">
    <text evidence="12">Monomer. Interacts with DnaB.</text>
</comment>
<dbReference type="EC" id="2.7.7.101" evidence="12"/>
<dbReference type="Gene3D" id="3.40.1360.10">
    <property type="match status" value="1"/>
</dbReference>
<dbReference type="InterPro" id="IPR036977">
    <property type="entry name" value="DNA_primase_Znf_CHC2"/>
</dbReference>
<feature type="domain" description="Toprim" evidence="16">
    <location>
        <begin position="259"/>
        <end position="340"/>
    </location>
</feature>
<dbReference type="AlphaFoldDB" id="A0A419V3J1"/>
<name>A0A419V3J1_9BACL</name>
<dbReference type="GO" id="GO:0003678">
    <property type="term" value="F:DNA helicase activity"/>
    <property type="evidence" value="ECO:0007669"/>
    <property type="project" value="InterPro"/>
</dbReference>
<keyword evidence="1 12" id="KW-0240">DNA-directed RNA polymerase</keyword>
<dbReference type="Pfam" id="PF10410">
    <property type="entry name" value="DnaB_bind"/>
    <property type="match status" value="1"/>
</dbReference>
<dbReference type="InterPro" id="IPR006295">
    <property type="entry name" value="DNA_primase_DnaG"/>
</dbReference>
<proteinExistence type="inferred from homology"/>
<organism evidence="17 18">
    <name type="scientific">Sinobaca qinghaiensis</name>
    <dbReference type="NCBI Taxonomy" id="342944"/>
    <lineage>
        <taxon>Bacteria</taxon>
        <taxon>Bacillati</taxon>
        <taxon>Bacillota</taxon>
        <taxon>Bacilli</taxon>
        <taxon>Bacillales</taxon>
        <taxon>Sporolactobacillaceae</taxon>
        <taxon>Sinobaca</taxon>
    </lineage>
</organism>
<evidence type="ECO:0000256" key="7">
    <source>
        <dbReference type="ARBA" id="ARBA00022771"/>
    </source>
</evidence>
<dbReference type="GO" id="GO:0005737">
    <property type="term" value="C:cytoplasm"/>
    <property type="evidence" value="ECO:0007669"/>
    <property type="project" value="TreeGrafter"/>
</dbReference>
<dbReference type="SMART" id="SM00400">
    <property type="entry name" value="ZnF_CHCC"/>
    <property type="match status" value="1"/>
</dbReference>
<dbReference type="GO" id="GO:0006269">
    <property type="term" value="P:DNA replication, synthesis of primer"/>
    <property type="evidence" value="ECO:0007669"/>
    <property type="project" value="UniProtKB-UniRule"/>
</dbReference>
<dbReference type="InterPro" id="IPR016136">
    <property type="entry name" value="DNA_helicase_N/primase_C"/>
</dbReference>
<keyword evidence="11 12" id="KW-0804">Transcription</keyword>
<dbReference type="HAMAP" id="MF_00974">
    <property type="entry name" value="DNA_primase_DnaG"/>
    <property type="match status" value="1"/>
</dbReference>
<dbReference type="Pfam" id="PF01807">
    <property type="entry name" value="Zn_ribbon_DnaG"/>
    <property type="match status" value="1"/>
</dbReference>
<evidence type="ECO:0000313" key="18">
    <source>
        <dbReference type="Proteomes" id="UP000285120"/>
    </source>
</evidence>
<comment type="domain">
    <text evidence="12">Contains an N-terminal zinc-binding domain, a central core domain that contains the primase activity, and a C-terminal DnaB-binding domain.</text>
</comment>
<dbReference type="SMART" id="SM00493">
    <property type="entry name" value="TOPRIM"/>
    <property type="match status" value="1"/>
</dbReference>
<dbReference type="GO" id="GO:0005524">
    <property type="term" value="F:ATP binding"/>
    <property type="evidence" value="ECO:0007669"/>
    <property type="project" value="InterPro"/>
</dbReference>
<evidence type="ECO:0000256" key="15">
    <source>
        <dbReference type="SAM" id="MobiDB-lite"/>
    </source>
</evidence>
<keyword evidence="18" id="KW-1185">Reference proteome</keyword>
<dbReference type="PROSITE" id="PS50880">
    <property type="entry name" value="TOPRIM"/>
    <property type="match status" value="1"/>
</dbReference>
<evidence type="ECO:0000256" key="8">
    <source>
        <dbReference type="ARBA" id="ARBA00022833"/>
    </source>
</evidence>
<evidence type="ECO:0000256" key="13">
    <source>
        <dbReference type="PIRNR" id="PIRNR002811"/>
    </source>
</evidence>
<dbReference type="FunFam" id="3.90.980.10:FF:000001">
    <property type="entry name" value="DNA primase"/>
    <property type="match status" value="1"/>
</dbReference>
<evidence type="ECO:0000256" key="1">
    <source>
        <dbReference type="ARBA" id="ARBA00022478"/>
    </source>
</evidence>
<dbReference type="PANTHER" id="PTHR30313">
    <property type="entry name" value="DNA PRIMASE"/>
    <property type="match status" value="1"/>
</dbReference>
<dbReference type="RefSeq" id="WP_120193408.1">
    <property type="nucleotide sequence ID" value="NZ_RAPK01000009.1"/>
</dbReference>
<dbReference type="SUPFAM" id="SSF48024">
    <property type="entry name" value="N-terminal domain of DnaB helicase"/>
    <property type="match status" value="1"/>
</dbReference>
<evidence type="ECO:0000256" key="14">
    <source>
        <dbReference type="PIRSR" id="PIRSR002811-1"/>
    </source>
</evidence>
<dbReference type="CDD" id="cd03364">
    <property type="entry name" value="TOPRIM_DnaG_primases"/>
    <property type="match status" value="1"/>
</dbReference>
<comment type="function">
    <text evidence="12 13">RNA polymerase that catalyzes the synthesis of short RNA molecules used as primers for DNA polymerase during DNA replication.</text>
</comment>
<evidence type="ECO:0000256" key="2">
    <source>
        <dbReference type="ARBA" id="ARBA00022515"/>
    </source>
</evidence>
<evidence type="ECO:0000256" key="5">
    <source>
        <dbReference type="ARBA" id="ARBA00022705"/>
    </source>
</evidence>
<evidence type="ECO:0000256" key="10">
    <source>
        <dbReference type="ARBA" id="ARBA00023125"/>
    </source>
</evidence>
<dbReference type="Gene3D" id="6.10.140.360">
    <property type="match status" value="1"/>
</dbReference>
<dbReference type="PIRSF" id="PIRSF002811">
    <property type="entry name" value="DnaG"/>
    <property type="match status" value="1"/>
</dbReference>
<dbReference type="Pfam" id="PF08275">
    <property type="entry name" value="DNAG_N"/>
    <property type="match status" value="1"/>
</dbReference>
<evidence type="ECO:0000256" key="9">
    <source>
        <dbReference type="ARBA" id="ARBA00022842"/>
    </source>
</evidence>
<keyword evidence="6 12" id="KW-0479">Metal-binding</keyword>
<dbReference type="SUPFAM" id="SSF56731">
    <property type="entry name" value="DNA primase core"/>
    <property type="match status" value="1"/>
</dbReference>
<comment type="similarity">
    <text evidence="12 13">Belongs to the DnaG primase family.</text>
</comment>
<dbReference type="SUPFAM" id="SSF57783">
    <property type="entry name" value="Zinc beta-ribbon"/>
    <property type="match status" value="1"/>
</dbReference>
<keyword evidence="10 12" id="KW-0238">DNA-binding</keyword>
<evidence type="ECO:0000256" key="6">
    <source>
        <dbReference type="ARBA" id="ARBA00022723"/>
    </source>
</evidence>
<dbReference type="InterPro" id="IPR030846">
    <property type="entry name" value="DnaG_bac"/>
</dbReference>
<comment type="catalytic activity">
    <reaction evidence="12">
        <text>ssDNA + n NTP = ssDNA/pppN(pN)n-1 hybrid + (n-1) diphosphate.</text>
        <dbReference type="EC" id="2.7.7.101"/>
    </reaction>
</comment>
<dbReference type="Gene3D" id="1.10.860.10">
    <property type="entry name" value="DNAb Helicase, Chain A"/>
    <property type="match status" value="1"/>
</dbReference>
<feature type="region of interest" description="Disordered" evidence="15">
    <location>
        <begin position="429"/>
        <end position="458"/>
    </location>
</feature>
<evidence type="ECO:0000256" key="11">
    <source>
        <dbReference type="ARBA" id="ARBA00023163"/>
    </source>
</evidence>
<keyword evidence="5 12" id="KW-0235">DNA replication</keyword>
<dbReference type="GO" id="GO:0003899">
    <property type="term" value="F:DNA-directed RNA polymerase activity"/>
    <property type="evidence" value="ECO:0007669"/>
    <property type="project" value="UniProtKB-UniRule"/>
</dbReference>
<dbReference type="InterPro" id="IPR050219">
    <property type="entry name" value="DnaG_primase"/>
</dbReference>
<dbReference type="NCBIfam" id="TIGR01391">
    <property type="entry name" value="dnaG"/>
    <property type="match status" value="1"/>
</dbReference>
<dbReference type="Pfam" id="PF13155">
    <property type="entry name" value="Toprim_2"/>
    <property type="match status" value="1"/>
</dbReference>
<evidence type="ECO:0000256" key="3">
    <source>
        <dbReference type="ARBA" id="ARBA00022679"/>
    </source>
</evidence>
<dbReference type="InterPro" id="IPR013264">
    <property type="entry name" value="DNAG_N"/>
</dbReference>
<dbReference type="InterPro" id="IPR006171">
    <property type="entry name" value="TOPRIM_dom"/>
</dbReference>
<keyword evidence="3 12" id="KW-0808">Transferase</keyword>
<accession>A0A419V3J1</accession>
<keyword evidence="8 12" id="KW-0862">Zinc</keyword>
<dbReference type="PANTHER" id="PTHR30313:SF2">
    <property type="entry name" value="DNA PRIMASE"/>
    <property type="match status" value="1"/>
</dbReference>
<reference evidence="17 18" key="1">
    <citation type="submission" date="2018-09" db="EMBL/GenBank/DDBJ databases">
        <title>Genomic Encyclopedia of Archaeal and Bacterial Type Strains, Phase II (KMG-II): from individual species to whole genera.</title>
        <authorList>
            <person name="Goeker M."/>
        </authorList>
    </citation>
    <scope>NUCLEOTIDE SEQUENCE [LARGE SCALE GENOMIC DNA]</scope>
    <source>
        <strain evidence="17 18">DSM 17008</strain>
    </source>
</reference>
<keyword evidence="2 12" id="KW-0639">Primosome</keyword>
<evidence type="ECO:0000256" key="4">
    <source>
        <dbReference type="ARBA" id="ARBA00022695"/>
    </source>
</evidence>
<dbReference type="GO" id="GO:0000428">
    <property type="term" value="C:DNA-directed RNA polymerase complex"/>
    <property type="evidence" value="ECO:0007669"/>
    <property type="project" value="UniProtKB-KW"/>
</dbReference>
<sequence length="606" mass="69054">MAQRIPEQVINEIRDSLDIVDVVSDYVSLKKQGKHYSGLCPFHNEKTPSFTVSSDKQLYHCFGCGAGGNAITFVMEKDNLPFVEAVEKLAGKANIALPEQPGTAYQKEEDASPLWEAYELAARYYHHLLMNTEQGKEAYDYLLNRGVTVEQMETFRLGYAPNQPRMLKELLEKREFDIEEMVDGGLLFRRESSWDIYDRFRHRIMFPIHNAKGKVKAFGGRSLGEQEPKYLNSPETSIFLKHESLYGIHLARGPIRKKNQAVLFEGYADVIAASGAGVTNGIAALGTALSERQVQWIRRNTDQVLLCYDGDEAGQKAAWKAGALFEKEKVNVQVALLPDKVDPDDYIRKHGSEKFKKDILNSSVSITSFKMKYLRKNKNLNNEGDKLAYVETVIKEIVKLPGAVEQDIYLRQLAEEFSLSLDALNEEKERLARTRQEPVRPPSSYMEEPPPPPVQETSSYRKNQLLPAYMNAEKQLLAHMLQNKNTAFRVQEVLGGEFNFDAHMAVAAHLYAFYADGNEPDPGEFLSYLEDGELRNIVSEISLLDIQADLSENEMSDYVYQIKRYPERVLVKEKERKIKEAEHRKDYETALKLAMELLELRKSSGL</sequence>
<comment type="caution">
    <text evidence="17">The sequence shown here is derived from an EMBL/GenBank/DDBJ whole genome shotgun (WGS) entry which is preliminary data.</text>
</comment>
<evidence type="ECO:0000259" key="16">
    <source>
        <dbReference type="PROSITE" id="PS50880"/>
    </source>
</evidence>
<dbReference type="InterPro" id="IPR002694">
    <property type="entry name" value="Znf_CHC2"/>
</dbReference>
<dbReference type="EMBL" id="RAPK01000009">
    <property type="protein sequence ID" value="RKD73022.1"/>
    <property type="molecule type" value="Genomic_DNA"/>
</dbReference>
<comment type="cofactor">
    <cofactor evidence="12 13 14">
        <name>Zn(2+)</name>
        <dbReference type="ChEBI" id="CHEBI:29105"/>
    </cofactor>
    <text evidence="12 13 14">Binds 1 zinc ion per monomer.</text>
</comment>
<dbReference type="OrthoDB" id="9803773at2"/>
<keyword evidence="9" id="KW-0460">Magnesium</keyword>
<dbReference type="Gene3D" id="3.90.580.10">
    <property type="entry name" value="Zinc finger, CHC2-type domain"/>
    <property type="match status" value="1"/>
</dbReference>
<keyword evidence="4 12" id="KW-0548">Nucleotidyltransferase</keyword>